<accession>A0A9X1I6Q6</accession>
<evidence type="ECO:0000313" key="2">
    <source>
        <dbReference type="Proteomes" id="UP001139286"/>
    </source>
</evidence>
<dbReference type="Proteomes" id="UP001139286">
    <property type="component" value="Unassembled WGS sequence"/>
</dbReference>
<protein>
    <submittedName>
        <fullName evidence="1">TIGR02757 family protein</fullName>
    </submittedName>
</protein>
<comment type="caution">
    <text evidence="1">The sequence shown here is derived from an EMBL/GenBank/DDBJ whole genome shotgun (WGS) entry which is preliminary data.</text>
</comment>
<gene>
    <name evidence="1" type="ORF">LG651_08720</name>
</gene>
<proteinExistence type="predicted"/>
<sequence length="259" mass="29809">MNKNFSILDLKDFLDEKVETYNNPKFIESDPIQIPHAFSKKEDIEISGFLTATIAWGNRKSIINNAKKLMALLDNAPHDFVINHKETDLKKLEPFVHRTFNGTDCITFINALHNIYKNHDGLEQLFNKLNSKNLQEAISKFKTVFFEIEHLPRTQKHISDPLKKSAAKRINMYLRWMVRKDNAGVDFGIWDSLSPSQLSCPLDVHSGNVARKLGLLSRKQNDAKALSELDYNLRVLNKKDPVKYDFALFGLGVFEKFNT</sequence>
<name>A0A9X1I6Q6_9FLAO</name>
<reference evidence="1" key="1">
    <citation type="submission" date="2021-10" db="EMBL/GenBank/DDBJ databases">
        <title>Tamlana sargassums sp. nov., and Tamlana laminarinivorans sp. nov., two new bacteria isolated from the brown alga.</title>
        <authorList>
            <person name="Li J."/>
        </authorList>
    </citation>
    <scope>NUCLEOTIDE SEQUENCE</scope>
    <source>
        <strain evidence="1">62-3</strain>
    </source>
</reference>
<organism evidence="1 2">
    <name type="scientific">Neotamlana sargassicola</name>
    <dbReference type="NCBI Taxonomy" id="2883125"/>
    <lineage>
        <taxon>Bacteria</taxon>
        <taxon>Pseudomonadati</taxon>
        <taxon>Bacteroidota</taxon>
        <taxon>Flavobacteriia</taxon>
        <taxon>Flavobacteriales</taxon>
        <taxon>Flavobacteriaceae</taxon>
        <taxon>Neotamlana</taxon>
    </lineage>
</organism>
<dbReference type="AlphaFoldDB" id="A0A9X1I6Q6"/>
<dbReference type="NCBIfam" id="TIGR02757">
    <property type="entry name" value="TIGR02757 family protein"/>
    <property type="match status" value="1"/>
</dbReference>
<dbReference type="InterPro" id="IPR014127">
    <property type="entry name" value="CHP02757"/>
</dbReference>
<dbReference type="EMBL" id="JAJAPX010000003">
    <property type="protein sequence ID" value="MCB4808333.1"/>
    <property type="molecule type" value="Genomic_DNA"/>
</dbReference>
<dbReference type="Pfam" id="PF09674">
    <property type="entry name" value="DUF2400"/>
    <property type="match status" value="1"/>
</dbReference>
<keyword evidence="2" id="KW-1185">Reference proteome</keyword>
<evidence type="ECO:0000313" key="1">
    <source>
        <dbReference type="EMBL" id="MCB4808333.1"/>
    </source>
</evidence>
<dbReference type="RefSeq" id="WP_226695749.1">
    <property type="nucleotide sequence ID" value="NZ_JAJAPX010000003.1"/>
</dbReference>